<keyword evidence="3" id="KW-0677">Repeat</keyword>
<protein>
    <recommendedName>
        <fullName evidence="7">WD repeat-containing protein 76</fullName>
    </recommendedName>
</protein>
<reference evidence="5 6" key="1">
    <citation type="journal article" date="2023" name="Plants (Basel)">
        <title>Bridging the Gap: Combining Genomics and Transcriptomics Approaches to Understand Stylosanthes scabra, an Orphan Legume from the Brazilian Caatinga.</title>
        <authorList>
            <person name="Ferreira-Neto J.R.C."/>
            <person name="da Silva M.D."/>
            <person name="Binneck E."/>
            <person name="de Melo N.F."/>
            <person name="da Silva R.H."/>
            <person name="de Melo A.L.T.M."/>
            <person name="Pandolfi V."/>
            <person name="Bustamante F.O."/>
            <person name="Brasileiro-Vidal A.C."/>
            <person name="Benko-Iseppon A.M."/>
        </authorList>
    </citation>
    <scope>NUCLEOTIDE SEQUENCE [LARGE SCALE GENOMIC DNA]</scope>
    <source>
        <tissue evidence="5">Leaves</tissue>
    </source>
</reference>
<evidence type="ECO:0000313" key="6">
    <source>
        <dbReference type="Proteomes" id="UP001341840"/>
    </source>
</evidence>
<dbReference type="SMART" id="SM00320">
    <property type="entry name" value="WD40"/>
    <property type="match status" value="4"/>
</dbReference>
<evidence type="ECO:0008006" key="7">
    <source>
        <dbReference type="Google" id="ProtNLM"/>
    </source>
</evidence>
<dbReference type="InterPro" id="IPR001680">
    <property type="entry name" value="WD40_rpt"/>
</dbReference>
<organism evidence="5 6">
    <name type="scientific">Stylosanthes scabra</name>
    <dbReference type="NCBI Taxonomy" id="79078"/>
    <lineage>
        <taxon>Eukaryota</taxon>
        <taxon>Viridiplantae</taxon>
        <taxon>Streptophyta</taxon>
        <taxon>Embryophyta</taxon>
        <taxon>Tracheophyta</taxon>
        <taxon>Spermatophyta</taxon>
        <taxon>Magnoliopsida</taxon>
        <taxon>eudicotyledons</taxon>
        <taxon>Gunneridae</taxon>
        <taxon>Pentapetalae</taxon>
        <taxon>rosids</taxon>
        <taxon>fabids</taxon>
        <taxon>Fabales</taxon>
        <taxon>Fabaceae</taxon>
        <taxon>Papilionoideae</taxon>
        <taxon>50 kb inversion clade</taxon>
        <taxon>dalbergioids sensu lato</taxon>
        <taxon>Dalbergieae</taxon>
        <taxon>Pterocarpus clade</taxon>
        <taxon>Stylosanthes</taxon>
    </lineage>
</organism>
<evidence type="ECO:0000256" key="2">
    <source>
        <dbReference type="ARBA" id="ARBA00022574"/>
    </source>
</evidence>
<dbReference type="EMBL" id="JASCZI010181279">
    <property type="protein sequence ID" value="MED6180833.1"/>
    <property type="molecule type" value="Genomic_DNA"/>
</dbReference>
<comment type="similarity">
    <text evidence="1">Belongs to the WD repeat DDB2/WDR76 family.</text>
</comment>
<evidence type="ECO:0000256" key="3">
    <source>
        <dbReference type="ARBA" id="ARBA00022737"/>
    </source>
</evidence>
<evidence type="ECO:0000256" key="1">
    <source>
        <dbReference type="ARBA" id="ARBA00005434"/>
    </source>
</evidence>
<dbReference type="InterPro" id="IPR036322">
    <property type="entry name" value="WD40_repeat_dom_sf"/>
</dbReference>
<dbReference type="SUPFAM" id="SSF50978">
    <property type="entry name" value="WD40 repeat-like"/>
    <property type="match status" value="1"/>
</dbReference>
<comment type="caution">
    <text evidence="5">The sequence shown here is derived from an EMBL/GenBank/DDBJ whole genome shotgun (WGS) entry which is preliminary data.</text>
</comment>
<keyword evidence="6" id="KW-1185">Reference proteome</keyword>
<dbReference type="PANTHER" id="PTHR14773">
    <property type="entry name" value="WD REPEAT-CONTAINING PROTEIN 76"/>
    <property type="match status" value="1"/>
</dbReference>
<dbReference type="InterPro" id="IPR050853">
    <property type="entry name" value="WD_repeat_DNA-damage-binding"/>
</dbReference>
<dbReference type="PANTHER" id="PTHR14773:SF0">
    <property type="entry name" value="WD REPEAT-CONTAINING PROTEIN 76"/>
    <property type="match status" value="1"/>
</dbReference>
<gene>
    <name evidence="5" type="ORF">PIB30_013916</name>
</gene>
<dbReference type="Gene3D" id="2.130.10.10">
    <property type="entry name" value="YVTN repeat-like/Quinoprotein amine dehydrogenase"/>
    <property type="match status" value="1"/>
</dbReference>
<feature type="compositionally biased region" description="Polar residues" evidence="4">
    <location>
        <begin position="81"/>
        <end position="91"/>
    </location>
</feature>
<evidence type="ECO:0000313" key="5">
    <source>
        <dbReference type="EMBL" id="MED6180833.1"/>
    </source>
</evidence>
<sequence>MAPQELNDYERQRLDNIRRNDEMMAALKLLSKASSLLSKRPRVIAKSEKKLKTETTPVVIRRSLRTRGIQPDSKGLEPKQHNQNPIPNKSKAKSLTSTLFHPSMAPQKLNDYERQRLENIRRNDEMMAALKLHSKASSLSTRPRVTTKSYVVKPEKKPKSETPVVIRHSLRTKGIPPDCKGLHHTSPAKTKRSPKTLGPLHMSDAYTGDDDSDRPFVESIVGMAKKEGELDGRDELRGSLEIGSMDLDPKNKARVVSGRITAMRFIPSISVKMVVAGSEFGNLGFWNIGDDEGRVYLYHPHPSPISGILVHPYCLSKIYTCCYDWFIRLMDAEKEIFDLVYSSDQGISCLHQPKNEANCLYFGEGHGGLTVWDNRMGNFSSRWVLHQSRINTIDFKCGSPYILATSSSDGTACTWDLRYANAGKVTALKTLTHKKVVHSAYFSPSGCCLATSSDDTIGIYGGTNLEDAVSVYHYSQPGRWLPTFRATWGWDDSYLFIGNMKKGVDVLSTSERKVVTTFRSPRIKGISAIPCLDAHPNEVGMLAGGTSRGHVYIWTSR</sequence>
<feature type="region of interest" description="Disordered" evidence="4">
    <location>
        <begin position="134"/>
        <end position="213"/>
    </location>
</feature>
<keyword evidence="2" id="KW-0853">WD repeat</keyword>
<accession>A0ABU6W9P0</accession>
<evidence type="ECO:0000256" key="4">
    <source>
        <dbReference type="SAM" id="MobiDB-lite"/>
    </source>
</evidence>
<feature type="region of interest" description="Disordered" evidence="4">
    <location>
        <begin position="63"/>
        <end position="91"/>
    </location>
</feature>
<dbReference type="Proteomes" id="UP001341840">
    <property type="component" value="Unassembled WGS sequence"/>
</dbReference>
<proteinExistence type="inferred from homology"/>
<dbReference type="InterPro" id="IPR015943">
    <property type="entry name" value="WD40/YVTN_repeat-like_dom_sf"/>
</dbReference>
<dbReference type="Pfam" id="PF00400">
    <property type="entry name" value="WD40"/>
    <property type="match status" value="2"/>
</dbReference>
<name>A0ABU6W9P0_9FABA</name>